<dbReference type="PROSITE" id="PS51318">
    <property type="entry name" value="TAT"/>
    <property type="match status" value="1"/>
</dbReference>
<evidence type="ECO:0000256" key="1">
    <source>
        <dbReference type="SAM" id="MobiDB-lite"/>
    </source>
</evidence>
<evidence type="ECO:0000313" key="3">
    <source>
        <dbReference type="Proteomes" id="UP000766904"/>
    </source>
</evidence>
<reference evidence="2" key="1">
    <citation type="submission" date="2017-11" db="EMBL/GenBank/DDBJ databases">
        <authorList>
            <person name="Kajale S.C."/>
            <person name="Sharma A."/>
        </authorList>
    </citation>
    <scope>NUCLEOTIDE SEQUENCE</scope>
    <source>
        <strain evidence="2">LS1_42</strain>
    </source>
</reference>
<dbReference type="PROSITE" id="PS51257">
    <property type="entry name" value="PROKAR_LIPOPROTEIN"/>
    <property type="match status" value="1"/>
</dbReference>
<dbReference type="InterPro" id="IPR008972">
    <property type="entry name" value="Cupredoxin"/>
</dbReference>
<accession>A0A8J8Q1D0</accession>
<organism evidence="2 3">
    <name type="scientific">Natronococcus pandeyae</name>
    <dbReference type="NCBI Taxonomy" id="2055836"/>
    <lineage>
        <taxon>Archaea</taxon>
        <taxon>Methanobacteriati</taxon>
        <taxon>Methanobacteriota</taxon>
        <taxon>Stenosarchaea group</taxon>
        <taxon>Halobacteria</taxon>
        <taxon>Halobacteriales</taxon>
        <taxon>Natrialbaceae</taxon>
        <taxon>Natronococcus</taxon>
    </lineage>
</organism>
<protein>
    <submittedName>
        <fullName evidence="2">Uncharacterized protein</fullName>
    </submittedName>
</protein>
<feature type="region of interest" description="Disordered" evidence="1">
    <location>
        <begin position="28"/>
        <end position="55"/>
    </location>
</feature>
<dbReference type="AlphaFoldDB" id="A0A8J8Q1D0"/>
<dbReference type="EMBL" id="PHNJ01000012">
    <property type="protein sequence ID" value="TYL37039.1"/>
    <property type="molecule type" value="Genomic_DNA"/>
</dbReference>
<comment type="caution">
    <text evidence="2">The sequence shown here is derived from an EMBL/GenBank/DDBJ whole genome shotgun (WGS) entry which is preliminary data.</text>
</comment>
<sequence length="156" mass="16884">MTRSTQTRRTMLKAVGASAAVAAFAGCLSDDDDGADDEENGDDDAGGDGIEIDPGTTIMLEGITGGWEGLEPEEIAGETNPTLLLQEGETYEIGWEQGDGSQHNVEIWDADEEMVEEYGTELTGEPEEVLEFTASDEMAYYRCDPHPNMQGEIQVE</sequence>
<feature type="compositionally biased region" description="Acidic residues" evidence="1">
    <location>
        <begin position="29"/>
        <end position="46"/>
    </location>
</feature>
<dbReference type="InterPro" id="IPR006311">
    <property type="entry name" value="TAT_signal"/>
</dbReference>
<name>A0A8J8Q1D0_9EURY</name>
<dbReference type="Proteomes" id="UP000766904">
    <property type="component" value="Unassembled WGS sequence"/>
</dbReference>
<dbReference type="OrthoDB" id="6744at2157"/>
<gene>
    <name evidence="2" type="ORF">CV102_18640</name>
</gene>
<proteinExistence type="predicted"/>
<keyword evidence="3" id="KW-1185">Reference proteome</keyword>
<evidence type="ECO:0000313" key="2">
    <source>
        <dbReference type="EMBL" id="TYL37039.1"/>
    </source>
</evidence>
<dbReference type="Gene3D" id="2.60.40.420">
    <property type="entry name" value="Cupredoxins - blue copper proteins"/>
    <property type="match status" value="1"/>
</dbReference>